<gene>
    <name evidence="1" type="ORF">CEE69_02240</name>
</gene>
<sequence>MKPFGWVALFIAILLGTLGGMAPNQCVAQNQIDLAQFDSWIFQRHGRDEARCRSALKKEIELRFVRIEQSTPLTEGQKDALRLAGHGDIKRFFDRVNKARETFLNMEQDNDNRNINEAYQLASPLQQELTQGIFGDGSLVQKVTRYVMTEEQATELEEREIEQFRALFSAQANLFLATLGRSMALTAKQQRQLQGHLKKRIEQIQKTPSGKLHVSFYQTVFIKWIAESQEEEATSILDREQTKVIENLAKNAQGALPRLKKEGLIQ</sequence>
<dbReference type="AlphaFoldDB" id="A0A2G1WDU1"/>
<evidence type="ECO:0000313" key="1">
    <source>
        <dbReference type="EMBL" id="PHQ37191.1"/>
    </source>
</evidence>
<organism evidence="1 2">
    <name type="scientific">Rhodopirellula bahusiensis</name>
    <dbReference type="NCBI Taxonomy" id="2014065"/>
    <lineage>
        <taxon>Bacteria</taxon>
        <taxon>Pseudomonadati</taxon>
        <taxon>Planctomycetota</taxon>
        <taxon>Planctomycetia</taxon>
        <taxon>Pirellulales</taxon>
        <taxon>Pirellulaceae</taxon>
        <taxon>Rhodopirellula</taxon>
    </lineage>
</organism>
<keyword evidence="2" id="KW-1185">Reference proteome</keyword>
<dbReference type="EMBL" id="NIZW01000001">
    <property type="protein sequence ID" value="PHQ37191.1"/>
    <property type="molecule type" value="Genomic_DNA"/>
</dbReference>
<proteinExistence type="predicted"/>
<protein>
    <submittedName>
        <fullName evidence="1">Uncharacterized protein</fullName>
    </submittedName>
</protein>
<dbReference type="Proteomes" id="UP000225740">
    <property type="component" value="Unassembled WGS sequence"/>
</dbReference>
<evidence type="ECO:0000313" key="2">
    <source>
        <dbReference type="Proteomes" id="UP000225740"/>
    </source>
</evidence>
<comment type="caution">
    <text evidence="1">The sequence shown here is derived from an EMBL/GenBank/DDBJ whole genome shotgun (WGS) entry which is preliminary data.</text>
</comment>
<reference evidence="1 2" key="1">
    <citation type="submission" date="2017-06" db="EMBL/GenBank/DDBJ databases">
        <title>Description of Rhodopirellula bahusiensis sp. nov.</title>
        <authorList>
            <person name="Kizina J."/>
            <person name="Harder J."/>
        </authorList>
    </citation>
    <scope>NUCLEOTIDE SEQUENCE [LARGE SCALE GENOMIC DNA]</scope>
    <source>
        <strain evidence="1 2">SWK21</strain>
    </source>
</reference>
<name>A0A2G1WDU1_9BACT</name>
<accession>A0A2G1WDU1</accession>
<dbReference type="OrthoDB" id="264282at2"/>